<dbReference type="VEuPathDB" id="GiardiaDB:DHA2_150280"/>
<evidence type="ECO:0000313" key="4">
    <source>
        <dbReference type="Proteomes" id="UP000018320"/>
    </source>
</evidence>
<dbReference type="EMBL" id="AHGT01000020">
    <property type="protein sequence ID" value="ESU37882.1"/>
    <property type="molecule type" value="Genomic_DNA"/>
</dbReference>
<evidence type="ECO:0000313" key="3">
    <source>
        <dbReference type="EMBL" id="ESU37882.1"/>
    </source>
</evidence>
<dbReference type="VEuPathDB" id="GiardiaDB:GL50581_685"/>
<feature type="coiled-coil region" evidence="1">
    <location>
        <begin position="539"/>
        <end position="583"/>
    </location>
</feature>
<name>V6THT0_GIAIN</name>
<sequence length="1663" mass="187733">MTNTIQAMSLNPVPLEQLSALVEEVNGAVSGTMDIFSTYVLALLGGAGLFPEEVVRNLGAELQLQVQRLSETYRQQLDGRMESLYGAILASCQDLSGRATLSVTRQDLLASIEAIEQQSGSREALEEECANLRDQLAELSSLSHTVEELRTRVADLGTNPAIQKCTSEKLELEKELEVLTRAIQAASSGSHVMLPEAELLRKQIEETRKAMSADSLALVQDYLDAEHELNLYSLIEHPVRNSPAPSEDTGEDLSQLSHQISALQATIELKRAKHQTASVYIDKIMELKAEKSLLDNYIINPVSLTDNINMLQQSIDSILESNPAVMRGYTERKQLLSNIEELRQMVQFPTNGLNENALLRKQYQEMAANHPDVAETLKKAEDLRSMIQRISTSTLETALFECTSLKQKLAELEKNNPEISLLVREHVECRSIVDLYQQALDNNAGFTDKLNQEKETLGMLETSSPDVKLLVDIYKRTHDEILEFKEYINNKQSLEQELEVLRGELTMLVEGNPDIVGLLADKNKLAQDIKNFGDSLANIKTIYNEVEAMRGLKEELKRNNPEVEKLTKQRAALQDEIMELNGLATSSTALATEICNLEQELNDLRTNSPGVVELLEKRGIIQNEIKSLKLYAESPSTLLGELVKSQEELASIKESSAEILSMITGLEKIREEQTAVETAVRNKLTIEADYIQLQENLAALKETHGNTLRLLDENNALRTQIMDIKEGNIDPEALQEDNYKLQENLAALQLDFPDIESIIQDKLCLLQQINEFHASIDDRGRLEESKQALLDKIAELKTLNPDIDSLLAENERLKEKMQALEISIQSRPRLEQQNRELINALEDLKRGSPDVLQLLQSIEGMQQEVSQYKNYINNPDQLAQKEVEIEHEIAELHSTYSHVFERLAEIDSLQQKLETSTQLAKDNSVKSECLVEQIAQLKAQLKALDDTAKKSPVDALLAEKAQLEREIVELQRYSLDTTELRNVIASLSNEARVLRNTNSAVSLLLDEQDRLRGLINAFKSGEINEKTLSDDISQLQTELFTIKSEKGITHLVNEVEHLKLILEEMKTYKDNPSRLEARQRSLETEVETLRKSNPQLAELINRIEVTTAELNSLTNAIKQPSAIVRENANLVDQLSVLKQKHPSIFSIIEENKYLETLVGDIHEGRLNTELLETKKSDLQLRFDALMKANPQLHQLIKDCDELGISLKQYERIEDPKVVLDQLEAKKARLQLQLQQLQQDDHAITALNQDIKDLHAEIDNYLRPGALDELETRREVIQNNLLELRESYPEIHNCLLDIEDLTILCEDCRMAAESAEGTERNTKALQTRIDNLHNILEAFKSSNYNLSTMIDKALSLRKELKEFKSQIGQESRLQNEIETLEVQLATARDSNTSLSAKIKHRAELSQDLQEFRDFSTNPTLLDRQIASLSSSLEEARQANPEVAAAVLERQYLEDQLAQFLGHKDDPCLIEEVTILKRKLASLKKTYVDITSLIEERDALRALIQEIEVTADNPEGIEREHSMLYSKFSSLITSTKEFLLLKAENDALKKDILALNKQMSAMDDIIAENVRYEQEINDLRNQAENMTTRLSKSMLDASQTMSTLSQQKTIVMTELERQKELMDKLMLVDLPKAAEALNYRAPSSGAGTGAGTALTPSRRSTYGKI</sequence>
<keyword evidence="1" id="KW-0175">Coiled coil</keyword>
<protein>
    <submittedName>
        <fullName evidence="3">Chromosome segregation protein SMC</fullName>
    </submittedName>
</protein>
<reference evidence="4" key="1">
    <citation type="submission" date="2012-02" db="EMBL/GenBank/DDBJ databases">
        <title>Genome sequencing of Giardia lamblia Genotypes A2 and B isolates (DH and GS) and comparative analysis with the genomes of Genotypes A1 and E (WB and Pig).</title>
        <authorList>
            <person name="Adam R."/>
            <person name="Dahlstrom E."/>
            <person name="Martens C."/>
            <person name="Bruno D."/>
            <person name="Barbian K."/>
            <person name="Porcella S.F."/>
            <person name="Nash T."/>
        </authorList>
    </citation>
    <scope>NUCLEOTIDE SEQUENCE</scope>
    <source>
        <strain evidence="4">DH</strain>
    </source>
</reference>
<dbReference type="VEuPathDB" id="GiardiaDB:GL50803_0016342"/>
<proteinExistence type="predicted"/>
<organism evidence="3 4">
    <name type="scientific">Giardia intestinalis</name>
    <name type="common">Giardia lamblia</name>
    <dbReference type="NCBI Taxonomy" id="5741"/>
    <lineage>
        <taxon>Eukaryota</taxon>
        <taxon>Metamonada</taxon>
        <taxon>Diplomonadida</taxon>
        <taxon>Hexamitidae</taxon>
        <taxon>Giardiinae</taxon>
        <taxon>Giardia</taxon>
    </lineage>
</organism>
<comment type="caution">
    <text evidence="3">The sequence shown here is derived from an EMBL/GenBank/DDBJ whole genome shotgun (WGS) entry which is preliminary data.</text>
</comment>
<feature type="coiled-coil region" evidence="1">
    <location>
        <begin position="779"/>
        <end position="847"/>
    </location>
</feature>
<feature type="compositionally biased region" description="Low complexity" evidence="2">
    <location>
        <begin position="1642"/>
        <end position="1655"/>
    </location>
</feature>
<feature type="region of interest" description="Disordered" evidence="2">
    <location>
        <begin position="1642"/>
        <end position="1663"/>
    </location>
</feature>
<feature type="coiled-coil region" evidence="1">
    <location>
        <begin position="927"/>
        <end position="973"/>
    </location>
</feature>
<dbReference type="PANTHER" id="PTHR23159:SF31">
    <property type="entry name" value="CENTROSOME-ASSOCIATED PROTEIN CEP250 ISOFORM X1"/>
    <property type="match status" value="1"/>
</dbReference>
<accession>V6THT0</accession>
<dbReference type="VEuPathDB" id="GiardiaDB:QR46_1200"/>
<dbReference type="PANTHER" id="PTHR23159">
    <property type="entry name" value="CENTROSOMAL PROTEIN 2"/>
    <property type="match status" value="1"/>
</dbReference>
<reference evidence="3 4" key="2">
    <citation type="journal article" date="2013" name="Genome Biol. Evol.">
        <title>Genome sequencing of Giardia lamblia genotypes A2 and B isolates (DH and GS) and comparative analysis with the genomes of genotypes A1 and E (WB and Pig).</title>
        <authorList>
            <person name="Adam R.D."/>
            <person name="Dahlstrom E.W."/>
            <person name="Martens C.A."/>
            <person name="Bruno D.P."/>
            <person name="Barbian K.D."/>
            <person name="Ricklefs S.M."/>
            <person name="Hernandez M.M."/>
            <person name="Narla N.P."/>
            <person name="Patel R.B."/>
            <person name="Porcella S.F."/>
            <person name="Nash T.E."/>
        </authorList>
    </citation>
    <scope>NUCLEOTIDE SEQUENCE [LARGE SCALE GENOMIC DNA]</scope>
    <source>
        <strain evidence="3 4">DH</strain>
    </source>
</reference>
<feature type="coiled-coil region" evidence="1">
    <location>
        <begin position="484"/>
        <end position="511"/>
    </location>
</feature>
<dbReference type="Proteomes" id="UP000018320">
    <property type="component" value="Unassembled WGS sequence"/>
</dbReference>
<evidence type="ECO:0000256" key="2">
    <source>
        <dbReference type="SAM" id="MobiDB-lite"/>
    </source>
</evidence>
<feature type="coiled-coil region" evidence="1">
    <location>
        <begin position="115"/>
        <end position="182"/>
    </location>
</feature>
<feature type="coiled-coil region" evidence="1">
    <location>
        <begin position="1369"/>
        <end position="1396"/>
    </location>
</feature>
<gene>
    <name evidence="3" type="ORF">DHA2_150280</name>
</gene>
<evidence type="ECO:0000256" key="1">
    <source>
        <dbReference type="SAM" id="Coils"/>
    </source>
</evidence>
<feature type="coiled-coil region" evidence="1">
    <location>
        <begin position="1553"/>
        <end position="1594"/>
    </location>
</feature>